<sequence>MQGIEFLQRWFAFEVRYLYETESISIRALKPLVDCILSLECLMISEKKEAALASPQREQQCLCTIRCLQSFCACLSRLAADALRDRKLVELNHEPEVLVLASVIRWRDKLESDARNESQNLLMTKTTKAQFFDIDYHPHASLLNIDAGDIAFVAMNNTAVERCHNLIFQFKELRDAIWGRRECLDHIDAHLDRDETLTSSIKAFELAYLHCKRLILRPCNLV</sequence>
<reference evidence="1 2" key="1">
    <citation type="submission" date="2014-03" db="EMBL/GenBank/DDBJ databases">
        <authorList>
            <person name="Sibley D."/>
            <person name="Venepally P."/>
            <person name="Karamycheva S."/>
            <person name="Hadjithomas M."/>
            <person name="Khan A."/>
            <person name="Brunk B."/>
            <person name="Roos D."/>
            <person name="Caler E."/>
            <person name="Lorenzi H."/>
        </authorList>
    </citation>
    <scope>NUCLEOTIDE SEQUENCE [LARGE SCALE GENOMIC DNA]</scope>
    <source>
        <strain evidence="2">p89</strain>
    </source>
</reference>
<dbReference type="VEuPathDB" id="ToxoDB:TGP89_211385"/>
<comment type="caution">
    <text evidence="1">The sequence shown here is derived from an EMBL/GenBank/DDBJ whole genome shotgun (WGS) entry which is preliminary data.</text>
</comment>
<dbReference type="OrthoDB" id="328395at2759"/>
<dbReference type="AlphaFoldDB" id="A0A086KFY2"/>
<accession>A0A086KFY2</accession>
<gene>
    <name evidence="1" type="ORF">TGP89_211385</name>
</gene>
<protein>
    <submittedName>
        <fullName evidence="1">Uncharacterized protein</fullName>
    </submittedName>
</protein>
<dbReference type="EMBL" id="AEYI02000954">
    <property type="protein sequence ID" value="KFG43300.1"/>
    <property type="molecule type" value="Genomic_DNA"/>
</dbReference>
<proteinExistence type="predicted"/>
<organism evidence="1 2">
    <name type="scientific">Toxoplasma gondii p89</name>
    <dbReference type="NCBI Taxonomy" id="943119"/>
    <lineage>
        <taxon>Eukaryota</taxon>
        <taxon>Sar</taxon>
        <taxon>Alveolata</taxon>
        <taxon>Apicomplexa</taxon>
        <taxon>Conoidasida</taxon>
        <taxon>Coccidia</taxon>
        <taxon>Eucoccidiorida</taxon>
        <taxon>Eimeriorina</taxon>
        <taxon>Sarcocystidae</taxon>
        <taxon>Toxoplasma</taxon>
    </lineage>
</organism>
<evidence type="ECO:0000313" key="2">
    <source>
        <dbReference type="Proteomes" id="UP000028828"/>
    </source>
</evidence>
<evidence type="ECO:0000313" key="1">
    <source>
        <dbReference type="EMBL" id="KFG43300.1"/>
    </source>
</evidence>
<name>A0A086KFY2_TOXGO</name>
<dbReference type="Proteomes" id="UP000028828">
    <property type="component" value="Unassembled WGS sequence"/>
</dbReference>